<dbReference type="AlphaFoldDB" id="A0A8J6JB99"/>
<dbReference type="InterPro" id="IPR029045">
    <property type="entry name" value="ClpP/crotonase-like_dom_sf"/>
</dbReference>
<dbReference type="SUPFAM" id="SSF52096">
    <property type="entry name" value="ClpP/crotonase"/>
    <property type="match status" value="1"/>
</dbReference>
<feature type="chain" id="PRO_5035259834" evidence="2">
    <location>
        <begin position="23"/>
        <end position="567"/>
    </location>
</feature>
<evidence type="ECO:0000256" key="2">
    <source>
        <dbReference type="SAM" id="SignalP"/>
    </source>
</evidence>
<reference evidence="4" key="1">
    <citation type="submission" date="2020-08" db="EMBL/GenBank/DDBJ databases">
        <title>Genome public.</title>
        <authorList>
            <person name="Liu C."/>
            <person name="Sun Q."/>
        </authorList>
    </citation>
    <scope>NUCLEOTIDE SEQUENCE</scope>
    <source>
        <strain evidence="4">NSJ-23</strain>
    </source>
</reference>
<feature type="domain" description="SLH" evidence="3">
    <location>
        <begin position="511"/>
        <end position="567"/>
    </location>
</feature>
<protein>
    <submittedName>
        <fullName evidence="4">S-layer homology domain-containing protein</fullName>
    </submittedName>
</protein>
<evidence type="ECO:0000313" key="5">
    <source>
        <dbReference type="Proteomes" id="UP000628736"/>
    </source>
</evidence>
<dbReference type="Proteomes" id="UP000628736">
    <property type="component" value="Unassembled WGS sequence"/>
</dbReference>
<organism evidence="4 5">
    <name type="scientific">Flintibacter hominis</name>
    <dbReference type="NCBI Taxonomy" id="2763048"/>
    <lineage>
        <taxon>Bacteria</taxon>
        <taxon>Bacillati</taxon>
        <taxon>Bacillota</taxon>
        <taxon>Clostridia</taxon>
        <taxon>Eubacteriales</taxon>
        <taxon>Flintibacter</taxon>
    </lineage>
</organism>
<gene>
    <name evidence="4" type="ORF">H8S11_10755</name>
</gene>
<dbReference type="Pfam" id="PF00395">
    <property type="entry name" value="SLH"/>
    <property type="match status" value="2"/>
</dbReference>
<keyword evidence="5" id="KW-1185">Reference proteome</keyword>
<sequence length="567" mass="61541">MRLWRGILAGTLALCLTVPVCAAPVEDTVAQQRQEDLDFLYDTLKRGHPDLFANTPEEEFLARRGEIEKSLASASDQTFALDLQSLVAMVGDSHTTIALGSLAQTMRYYPIALTWRDGKWYLTTAPAAGKDMLGRQVTAVNGRTMERVVEAFGVVLSADNQVKLRRQYRQTCNVADFYEYLGLVEKGKPLILTLTGGESLEIAPVAAEELGRTDLVQMGASLSQPATAGRDQNYLAFPLNDSAYYIQYNSCMEDPDLSMERFSGQVQAELEAGDYRRILLDLRNNGGGSDGVIWPLLEVLRQEMDRGTEVVGLIGETTFSSAIINAVELQEMGAALVGDLTSGSVDHFGSVGSFRLPNSGLQVGCSRKYIDLGTLLDADAGRGVEPLEPDVLVPQTMEDTLEGRDTAVEWLLANPQRLEQKEYPGAPLTRGRFVALLWQAAGSPDAQSVEIADVLGIEWYLPAIYWAVESGVAAGTGEGGFQAARPITRQEAAVMAVKAAQLSGRAGQGEFTEPADGDQIALWAQEGVMQALSLDLMELRGGAFRPLDPMTRTEGEKLAGLLLQKEH</sequence>
<keyword evidence="1" id="KW-0677">Repeat</keyword>
<keyword evidence="2" id="KW-0732">Signal</keyword>
<dbReference type="PROSITE" id="PS51272">
    <property type="entry name" value="SLH"/>
    <property type="match status" value="2"/>
</dbReference>
<evidence type="ECO:0000259" key="3">
    <source>
        <dbReference type="PROSITE" id="PS51272"/>
    </source>
</evidence>
<accession>A0A8J6JB99</accession>
<comment type="caution">
    <text evidence="4">The sequence shown here is derived from an EMBL/GenBank/DDBJ whole genome shotgun (WGS) entry which is preliminary data.</text>
</comment>
<dbReference type="EMBL" id="JACOPO010000007">
    <property type="protein sequence ID" value="MBC5723287.1"/>
    <property type="molecule type" value="Genomic_DNA"/>
</dbReference>
<dbReference type="RefSeq" id="WP_186853144.1">
    <property type="nucleotide sequence ID" value="NZ_JACOPO010000007.1"/>
</dbReference>
<dbReference type="Gene3D" id="3.90.226.10">
    <property type="entry name" value="2-enoyl-CoA Hydratase, Chain A, domain 1"/>
    <property type="match status" value="1"/>
</dbReference>
<evidence type="ECO:0000313" key="4">
    <source>
        <dbReference type="EMBL" id="MBC5723287.1"/>
    </source>
</evidence>
<evidence type="ECO:0000256" key="1">
    <source>
        <dbReference type="ARBA" id="ARBA00022737"/>
    </source>
</evidence>
<dbReference type="InterPro" id="IPR001119">
    <property type="entry name" value="SLH_dom"/>
</dbReference>
<name>A0A8J6JB99_9FIRM</name>
<proteinExistence type="predicted"/>
<feature type="domain" description="SLH" evidence="3">
    <location>
        <begin position="447"/>
        <end position="510"/>
    </location>
</feature>
<feature type="signal peptide" evidence="2">
    <location>
        <begin position="1"/>
        <end position="22"/>
    </location>
</feature>